<dbReference type="HOGENOM" id="CLU_010194_1_2_2"/>
<gene>
    <name evidence="2" type="ordered locus">Igni_1036</name>
</gene>
<dbReference type="Pfam" id="PF13561">
    <property type="entry name" value="adh_short_C2"/>
    <property type="match status" value="1"/>
</dbReference>
<dbReference type="EMBL" id="CP000816">
    <property type="protein sequence ID" value="ABU82215.1"/>
    <property type="molecule type" value="Genomic_DNA"/>
</dbReference>
<evidence type="ECO:0000313" key="2">
    <source>
        <dbReference type="EMBL" id="ABU82215.1"/>
    </source>
</evidence>
<dbReference type="eggNOG" id="arCOG01259">
    <property type="taxonomic scope" value="Archaea"/>
</dbReference>
<keyword evidence="3" id="KW-1185">Reference proteome</keyword>
<name>A8ABB3_IGNH4</name>
<dbReference type="InterPro" id="IPR002347">
    <property type="entry name" value="SDR_fam"/>
</dbReference>
<dbReference type="SUPFAM" id="SSF51735">
    <property type="entry name" value="NAD(P)-binding Rossmann-fold domains"/>
    <property type="match status" value="1"/>
</dbReference>
<reference evidence="2 3" key="1">
    <citation type="journal article" date="2008" name="Genome Biol.">
        <title>A genomic analysis of the archaeal system Ignicoccus hospitalis-Nanoarchaeum equitans.</title>
        <authorList>
            <person name="Podar M."/>
            <person name="Anderson I."/>
            <person name="Makarova K.S."/>
            <person name="Elkins J.G."/>
            <person name="Ivanova N."/>
            <person name="Wall M.A."/>
            <person name="Lykidis A."/>
            <person name="Mavromatis K."/>
            <person name="Sun H."/>
            <person name="Hudson M.E."/>
            <person name="Chen W."/>
            <person name="Deciu C."/>
            <person name="Hutchison D."/>
            <person name="Eads J.R."/>
            <person name="Anderson A."/>
            <person name="Fernandes F."/>
            <person name="Szeto E."/>
            <person name="Lapidus A."/>
            <person name="Kyrpides N.C."/>
            <person name="Saier M.H.Jr."/>
            <person name="Richardson P.M."/>
            <person name="Rachel R."/>
            <person name="Huber H."/>
            <person name="Eisen J.A."/>
            <person name="Koonin E.V."/>
            <person name="Keller M."/>
            <person name="Stetter K.O."/>
        </authorList>
    </citation>
    <scope>NUCLEOTIDE SEQUENCE [LARGE SCALE GENOMIC DNA]</scope>
    <source>
        <strain evidence="3">KIN4/I / DSM 18386 / JCM 14125</strain>
    </source>
</reference>
<dbReference type="PANTHER" id="PTHR42879">
    <property type="entry name" value="3-OXOACYL-(ACYL-CARRIER-PROTEIN) REDUCTASE"/>
    <property type="match status" value="1"/>
</dbReference>
<dbReference type="AlphaFoldDB" id="A8ABB3"/>
<dbReference type="OrthoDB" id="24596at2157"/>
<protein>
    <submittedName>
        <fullName evidence="2">Short-chain dehydrogenase/reductase SDR</fullName>
    </submittedName>
</protein>
<accession>A8ABB3</accession>
<dbReference type="RefSeq" id="WP_012123179.1">
    <property type="nucleotide sequence ID" value="NC_009776.1"/>
</dbReference>
<dbReference type="GeneID" id="5562765"/>
<dbReference type="Proteomes" id="UP000000262">
    <property type="component" value="Chromosome"/>
</dbReference>
<comment type="similarity">
    <text evidence="1">Belongs to the short-chain dehydrogenases/reductases (SDR) family.</text>
</comment>
<dbReference type="CDD" id="cd05344">
    <property type="entry name" value="BKR_like_SDR_like"/>
    <property type="match status" value="1"/>
</dbReference>
<dbReference type="InterPro" id="IPR050259">
    <property type="entry name" value="SDR"/>
</dbReference>
<evidence type="ECO:0000256" key="1">
    <source>
        <dbReference type="ARBA" id="ARBA00006484"/>
    </source>
</evidence>
<dbReference type="PRINTS" id="PR00081">
    <property type="entry name" value="GDHRDH"/>
</dbReference>
<dbReference type="Gene3D" id="3.40.50.720">
    <property type="entry name" value="NAD(P)-binding Rossmann-like Domain"/>
    <property type="match status" value="1"/>
</dbReference>
<dbReference type="InterPro" id="IPR036291">
    <property type="entry name" value="NAD(P)-bd_dom_sf"/>
</dbReference>
<dbReference type="FunFam" id="3.40.50.720:FF:000084">
    <property type="entry name" value="Short-chain dehydrogenase reductase"/>
    <property type="match status" value="1"/>
</dbReference>
<dbReference type="STRING" id="453591.Igni_1036"/>
<evidence type="ECO:0000313" key="3">
    <source>
        <dbReference type="Proteomes" id="UP000000262"/>
    </source>
</evidence>
<proteinExistence type="inferred from homology"/>
<sequence>MDLGLAGKRVLVTASTKGIGLAVAREFLKEGAKVFISSRREENVKRALEELSPLGEVRGTTADLRSKEDRERLVGEARKALGGVDVFVFNSGGPPAKAFEETTLEDWEEAYKLLLESAAHLTKLVLPEMVERGWGRVVYITSVAIKMPLEGLVLSNAVRVGIAGLMKTLVKEYAGKGITFNSVLPGYTLTERVKEVIKKKAEMEGKSYEEALRELSDAIPLKRLAEPEEVARAVVFLASEAASYVNGVSLQVDGGLVPTLF</sequence>
<dbReference type="KEGG" id="iho:Igni_1036"/>
<organism evidence="2 3">
    <name type="scientific">Ignicoccus hospitalis (strain KIN4/I / DSM 18386 / JCM 14125)</name>
    <dbReference type="NCBI Taxonomy" id="453591"/>
    <lineage>
        <taxon>Archaea</taxon>
        <taxon>Thermoproteota</taxon>
        <taxon>Thermoprotei</taxon>
        <taxon>Desulfurococcales</taxon>
        <taxon>Desulfurococcaceae</taxon>
        <taxon>Ignicoccus</taxon>
    </lineage>
</organism>
<dbReference type="PhylomeDB" id="A8ABB3"/>
<dbReference type="PANTHER" id="PTHR42879:SF6">
    <property type="entry name" value="NADPH-DEPENDENT REDUCTASE BACG"/>
    <property type="match status" value="1"/>
</dbReference>